<organism evidence="7 8">
    <name type="scientific">Mucilaginibacter dorajii</name>
    <dbReference type="NCBI Taxonomy" id="692994"/>
    <lineage>
        <taxon>Bacteria</taxon>
        <taxon>Pseudomonadati</taxon>
        <taxon>Bacteroidota</taxon>
        <taxon>Sphingobacteriia</taxon>
        <taxon>Sphingobacteriales</taxon>
        <taxon>Sphingobacteriaceae</taxon>
        <taxon>Mucilaginibacter</taxon>
    </lineage>
</organism>
<comment type="caution">
    <text evidence="7">The sequence shown here is derived from an EMBL/GenBank/DDBJ whole genome shotgun (WGS) entry which is preliminary data.</text>
</comment>
<feature type="signal peptide" evidence="5">
    <location>
        <begin position="1"/>
        <end position="22"/>
    </location>
</feature>
<dbReference type="PROSITE" id="PS51007">
    <property type="entry name" value="CYTC"/>
    <property type="match status" value="1"/>
</dbReference>
<keyword evidence="2 4" id="KW-0479">Metal-binding</keyword>
<gene>
    <name evidence="7" type="ORF">GCM10022210_44850</name>
</gene>
<dbReference type="RefSeq" id="WP_259093949.1">
    <property type="nucleotide sequence ID" value="NZ_BAAAZC010000029.1"/>
</dbReference>
<protein>
    <recommendedName>
        <fullName evidence="6">Cytochrome c domain-containing protein</fullName>
    </recommendedName>
</protein>
<dbReference type="InterPro" id="IPR036909">
    <property type="entry name" value="Cyt_c-like_dom_sf"/>
</dbReference>
<evidence type="ECO:0000256" key="5">
    <source>
        <dbReference type="SAM" id="SignalP"/>
    </source>
</evidence>
<dbReference type="Proteomes" id="UP001500742">
    <property type="component" value="Unassembled WGS sequence"/>
</dbReference>
<accession>A0ABP7QSQ0</accession>
<evidence type="ECO:0000313" key="7">
    <source>
        <dbReference type="EMBL" id="GAA3987272.1"/>
    </source>
</evidence>
<sequence length="149" mass="16074">MDFKKALLLILTFGLFTATLQAQTKHKKTTATHAPSAALKASIAAGLPIFTENCVACHQADGTGIAHMNPPLIKTPFVLGDKTRLIKIILNGFNDDVEINGERYSNTMASHDFLSDQQIADLLTYVRNSFGNKASAITMAQVKAVRAGK</sequence>
<dbReference type="InterPro" id="IPR051459">
    <property type="entry name" value="Cytochrome_c-type_DH"/>
</dbReference>
<proteinExistence type="predicted"/>
<name>A0ABP7QSQ0_9SPHI</name>
<feature type="chain" id="PRO_5047083867" description="Cytochrome c domain-containing protein" evidence="5">
    <location>
        <begin position="23"/>
        <end position="149"/>
    </location>
</feature>
<evidence type="ECO:0000256" key="2">
    <source>
        <dbReference type="ARBA" id="ARBA00022723"/>
    </source>
</evidence>
<keyword evidence="3 4" id="KW-0408">Iron</keyword>
<keyword evidence="5" id="KW-0732">Signal</keyword>
<evidence type="ECO:0000259" key="6">
    <source>
        <dbReference type="PROSITE" id="PS51007"/>
    </source>
</evidence>
<dbReference type="EMBL" id="BAAAZC010000029">
    <property type="protein sequence ID" value="GAA3987272.1"/>
    <property type="molecule type" value="Genomic_DNA"/>
</dbReference>
<evidence type="ECO:0000256" key="3">
    <source>
        <dbReference type="ARBA" id="ARBA00023004"/>
    </source>
</evidence>
<dbReference type="Gene3D" id="1.10.760.10">
    <property type="entry name" value="Cytochrome c-like domain"/>
    <property type="match status" value="1"/>
</dbReference>
<reference evidence="8" key="1">
    <citation type="journal article" date="2019" name="Int. J. Syst. Evol. Microbiol.">
        <title>The Global Catalogue of Microorganisms (GCM) 10K type strain sequencing project: providing services to taxonomists for standard genome sequencing and annotation.</title>
        <authorList>
            <consortium name="The Broad Institute Genomics Platform"/>
            <consortium name="The Broad Institute Genome Sequencing Center for Infectious Disease"/>
            <person name="Wu L."/>
            <person name="Ma J."/>
        </authorList>
    </citation>
    <scope>NUCLEOTIDE SEQUENCE [LARGE SCALE GENOMIC DNA]</scope>
    <source>
        <strain evidence="8">JCM 16601</strain>
    </source>
</reference>
<dbReference type="PANTHER" id="PTHR35008:SF8">
    <property type="entry name" value="ALCOHOL DEHYDROGENASE CYTOCHROME C SUBUNIT"/>
    <property type="match status" value="1"/>
</dbReference>
<evidence type="ECO:0000256" key="4">
    <source>
        <dbReference type="PROSITE-ProRule" id="PRU00433"/>
    </source>
</evidence>
<dbReference type="InterPro" id="IPR009056">
    <property type="entry name" value="Cyt_c-like_dom"/>
</dbReference>
<evidence type="ECO:0000313" key="8">
    <source>
        <dbReference type="Proteomes" id="UP001500742"/>
    </source>
</evidence>
<evidence type="ECO:0000256" key="1">
    <source>
        <dbReference type="ARBA" id="ARBA00022617"/>
    </source>
</evidence>
<keyword evidence="1 4" id="KW-0349">Heme</keyword>
<dbReference type="SUPFAM" id="SSF46626">
    <property type="entry name" value="Cytochrome c"/>
    <property type="match status" value="1"/>
</dbReference>
<feature type="domain" description="Cytochrome c" evidence="6">
    <location>
        <begin position="41"/>
        <end position="130"/>
    </location>
</feature>
<keyword evidence="8" id="KW-1185">Reference proteome</keyword>
<dbReference type="PANTHER" id="PTHR35008">
    <property type="entry name" value="BLL4482 PROTEIN-RELATED"/>
    <property type="match status" value="1"/>
</dbReference>
<dbReference type="Pfam" id="PF00034">
    <property type="entry name" value="Cytochrom_C"/>
    <property type="match status" value="1"/>
</dbReference>